<feature type="transmembrane region" description="Helical" evidence="1">
    <location>
        <begin position="16"/>
        <end position="39"/>
    </location>
</feature>
<keyword evidence="3" id="KW-1185">Reference proteome</keyword>
<proteinExistence type="predicted"/>
<protein>
    <submittedName>
        <fullName evidence="2">Uncharacterized protein</fullName>
    </submittedName>
</protein>
<comment type="caution">
    <text evidence="2">The sequence shown here is derived from an EMBL/GenBank/DDBJ whole genome shotgun (WGS) entry which is preliminary data.</text>
</comment>
<evidence type="ECO:0000313" key="3">
    <source>
        <dbReference type="Proteomes" id="UP001243330"/>
    </source>
</evidence>
<accession>A0AAD9EAL9</accession>
<keyword evidence="1" id="KW-0812">Transmembrane</keyword>
<keyword evidence="1" id="KW-0472">Membrane</keyword>
<dbReference type="AlphaFoldDB" id="A0AAD9EAL9"/>
<dbReference type="Proteomes" id="UP001243330">
    <property type="component" value="Unassembled WGS sequence"/>
</dbReference>
<evidence type="ECO:0000313" key="2">
    <source>
        <dbReference type="EMBL" id="KAK1841098.1"/>
    </source>
</evidence>
<keyword evidence="1" id="KW-1133">Transmembrane helix</keyword>
<reference evidence="2" key="1">
    <citation type="submission" date="2023-01" db="EMBL/GenBank/DDBJ databases">
        <title>Colletotrichum chrysophilum M932 genome sequence.</title>
        <authorList>
            <person name="Baroncelli R."/>
        </authorList>
    </citation>
    <scope>NUCLEOTIDE SEQUENCE</scope>
    <source>
        <strain evidence="2">M932</strain>
    </source>
</reference>
<name>A0AAD9EAL9_9PEZI</name>
<dbReference type="EMBL" id="JAQOWY010000507">
    <property type="protein sequence ID" value="KAK1841098.1"/>
    <property type="molecule type" value="Genomic_DNA"/>
</dbReference>
<sequence length="75" mass="8224">MKAPNMGIVISAQCNIYLMVVIVVKFAVSIAILLPRVLLTLFSPSLHGIFCFLIPQGNETYVRSADSDDALEQQV</sequence>
<evidence type="ECO:0000256" key="1">
    <source>
        <dbReference type="SAM" id="Phobius"/>
    </source>
</evidence>
<organism evidence="2 3">
    <name type="scientific">Colletotrichum chrysophilum</name>
    <dbReference type="NCBI Taxonomy" id="1836956"/>
    <lineage>
        <taxon>Eukaryota</taxon>
        <taxon>Fungi</taxon>
        <taxon>Dikarya</taxon>
        <taxon>Ascomycota</taxon>
        <taxon>Pezizomycotina</taxon>
        <taxon>Sordariomycetes</taxon>
        <taxon>Hypocreomycetidae</taxon>
        <taxon>Glomerellales</taxon>
        <taxon>Glomerellaceae</taxon>
        <taxon>Colletotrichum</taxon>
        <taxon>Colletotrichum gloeosporioides species complex</taxon>
    </lineage>
</organism>
<gene>
    <name evidence="2" type="ORF">CCHR01_16286</name>
</gene>